<feature type="active site" description="Proton donor" evidence="3">
    <location>
        <position position="152"/>
    </location>
</feature>
<gene>
    <name evidence="5" type="ORF">FE782_09195</name>
</gene>
<dbReference type="GO" id="GO:0052757">
    <property type="term" value="F:chondroitin hydrolase activity"/>
    <property type="evidence" value="ECO:0007669"/>
    <property type="project" value="TreeGrafter"/>
</dbReference>
<organism evidence="5 6">
    <name type="scientific">Paenibacillus antri</name>
    <dbReference type="NCBI Taxonomy" id="2582848"/>
    <lineage>
        <taxon>Bacteria</taxon>
        <taxon>Bacillati</taxon>
        <taxon>Bacillota</taxon>
        <taxon>Bacilli</taxon>
        <taxon>Bacillales</taxon>
        <taxon>Paenibacillaceae</taxon>
        <taxon>Paenibacillus</taxon>
    </lineage>
</organism>
<dbReference type="GO" id="GO:0000272">
    <property type="term" value="P:polysaccharide catabolic process"/>
    <property type="evidence" value="ECO:0007669"/>
    <property type="project" value="TreeGrafter"/>
</dbReference>
<feature type="active site" description="Nucleophile" evidence="3">
    <location>
        <position position="91"/>
    </location>
</feature>
<comment type="similarity">
    <text evidence="2">Belongs to the glycosyl hydrolase 88 family.</text>
</comment>
<feature type="binding site" evidence="4">
    <location>
        <position position="210"/>
    </location>
    <ligand>
        <name>substrate</name>
    </ligand>
</feature>
<dbReference type="OrthoDB" id="428577at2"/>
<dbReference type="PANTHER" id="PTHR36845:SF1">
    <property type="entry name" value="HYDROLASE, PUTATIVE (AFU_ORTHOLOGUE AFUA_7G05090)-RELATED"/>
    <property type="match status" value="1"/>
</dbReference>
<dbReference type="PANTHER" id="PTHR36845">
    <property type="entry name" value="HYDROLASE, PUTATIVE (AFU_ORTHOLOGUE AFUA_7G05090)-RELATED"/>
    <property type="match status" value="1"/>
</dbReference>
<evidence type="ECO:0000256" key="4">
    <source>
        <dbReference type="PIRSR" id="PIRSR610905-2"/>
    </source>
</evidence>
<accession>A0A5R9GH93</accession>
<name>A0A5R9GH93_9BACL</name>
<dbReference type="Pfam" id="PF07470">
    <property type="entry name" value="Glyco_hydro_88"/>
    <property type="match status" value="1"/>
</dbReference>
<dbReference type="EMBL" id="VCIW01000004">
    <property type="protein sequence ID" value="TLS52788.1"/>
    <property type="molecule type" value="Genomic_DNA"/>
</dbReference>
<feature type="binding site" evidence="4">
    <location>
        <position position="228"/>
    </location>
    <ligand>
        <name>substrate</name>
    </ligand>
</feature>
<dbReference type="AlphaFoldDB" id="A0A5R9GH93"/>
<evidence type="ECO:0000313" key="5">
    <source>
        <dbReference type="EMBL" id="TLS52788.1"/>
    </source>
</evidence>
<evidence type="ECO:0000313" key="6">
    <source>
        <dbReference type="Proteomes" id="UP000309676"/>
    </source>
</evidence>
<dbReference type="InterPro" id="IPR008928">
    <property type="entry name" value="6-hairpin_glycosidase_sf"/>
</dbReference>
<evidence type="ECO:0000256" key="1">
    <source>
        <dbReference type="ARBA" id="ARBA00022801"/>
    </source>
</evidence>
<dbReference type="SUPFAM" id="SSF48208">
    <property type="entry name" value="Six-hairpin glycosidases"/>
    <property type="match status" value="1"/>
</dbReference>
<protein>
    <submittedName>
        <fullName evidence="5">Glucuronyl hydrolase</fullName>
    </submittedName>
</protein>
<feature type="binding site" evidence="4">
    <location>
        <position position="91"/>
    </location>
    <ligand>
        <name>substrate</name>
    </ligand>
</feature>
<evidence type="ECO:0000256" key="3">
    <source>
        <dbReference type="PIRSR" id="PIRSR610905-1"/>
    </source>
</evidence>
<reference evidence="5 6" key="1">
    <citation type="submission" date="2019-05" db="EMBL/GenBank/DDBJ databases">
        <authorList>
            <person name="Narsing Rao M.P."/>
            <person name="Li W.J."/>
        </authorList>
    </citation>
    <scope>NUCLEOTIDE SEQUENCE [LARGE SCALE GENOMIC DNA]</scope>
    <source>
        <strain evidence="5 6">SYSU_K30003</strain>
    </source>
</reference>
<dbReference type="Gene3D" id="1.50.10.10">
    <property type="match status" value="1"/>
</dbReference>
<evidence type="ECO:0000256" key="2">
    <source>
        <dbReference type="ARBA" id="ARBA00038358"/>
    </source>
</evidence>
<dbReference type="InterPro" id="IPR012341">
    <property type="entry name" value="6hp_glycosidase-like_sf"/>
</dbReference>
<comment type="caution">
    <text evidence="5">The sequence shown here is derived from an EMBL/GenBank/DDBJ whole genome shotgun (WGS) entry which is preliminary data.</text>
</comment>
<dbReference type="Proteomes" id="UP000309676">
    <property type="component" value="Unassembled WGS sequence"/>
</dbReference>
<dbReference type="RefSeq" id="WP_138193779.1">
    <property type="nucleotide sequence ID" value="NZ_VCIW01000004.1"/>
</dbReference>
<sequence>MDELVMNALRDAVAKTKRNALRHGERFPYITEEKRYDWRDANNEWIEGFYAGLAWLGHEFEGDAALGDAARRLTARLVVRMEARQAMGHHDIGFLYSLSTKAEWIVDGAEAARDRTVQAADVLMERWRPAGRYLQAWGEEGHAEHGGRIIIDCLMNLPLLFWASETTGKPAYREAAEVQAARSLKYLMRGDGSSYHTFRFEPATGEPVRGETHQGYRDGSTWARGQAWAVYGFALVYRYTGERRYLDAALRAAAYFLSRLPEDGVAHWDFDAPKDGLDNRDSSASAIALCGILEIGLLLEEGAPERDALLQSSGRMLRSLIESYSTVDDPDAEGLLRHGAYNVLAGKGPDDYMIWGDYYYVEALLRVAKGVNGYWYER</sequence>
<feature type="binding site" evidence="4">
    <location>
        <position position="212"/>
    </location>
    <ligand>
        <name>substrate</name>
    </ligand>
</feature>
<proteinExistence type="inferred from homology"/>
<feature type="binding site" evidence="4">
    <location>
        <position position="224"/>
    </location>
    <ligand>
        <name>substrate</name>
    </ligand>
</feature>
<keyword evidence="6" id="KW-1185">Reference proteome</keyword>
<dbReference type="InterPro" id="IPR052369">
    <property type="entry name" value="UG_Glycosaminoglycan_Hydrolase"/>
</dbReference>
<feature type="binding site" evidence="4">
    <location>
        <position position="152"/>
    </location>
    <ligand>
        <name>substrate</name>
    </ligand>
</feature>
<keyword evidence="1 5" id="KW-0378">Hydrolase</keyword>
<dbReference type="InterPro" id="IPR010905">
    <property type="entry name" value="Glyco_hydro_88"/>
</dbReference>